<evidence type="ECO:0000313" key="2">
    <source>
        <dbReference type="EMBL" id="RIB13143.1"/>
    </source>
</evidence>
<dbReference type="AlphaFoldDB" id="A0A397UZW2"/>
<reference evidence="2 3" key="1">
    <citation type="submission" date="2018-06" db="EMBL/GenBank/DDBJ databases">
        <title>Comparative genomics reveals the genomic features of Rhizophagus irregularis, R. cerebriforme, R. diaphanum and Gigaspora rosea, and their symbiotic lifestyle signature.</title>
        <authorList>
            <person name="Morin E."/>
            <person name="San Clemente H."/>
            <person name="Chen E.C.H."/>
            <person name="De La Providencia I."/>
            <person name="Hainaut M."/>
            <person name="Kuo A."/>
            <person name="Kohler A."/>
            <person name="Murat C."/>
            <person name="Tang N."/>
            <person name="Roy S."/>
            <person name="Loubradou J."/>
            <person name="Henrissat B."/>
            <person name="Grigoriev I.V."/>
            <person name="Corradi N."/>
            <person name="Roux C."/>
            <person name="Martin F.M."/>
        </authorList>
    </citation>
    <scope>NUCLEOTIDE SEQUENCE [LARGE SCALE GENOMIC DNA]</scope>
    <source>
        <strain evidence="2 3">DAOM 194757</strain>
    </source>
</reference>
<protein>
    <submittedName>
        <fullName evidence="2">Uncharacterized protein</fullName>
    </submittedName>
</protein>
<name>A0A397UZW2_9GLOM</name>
<proteinExistence type="predicted"/>
<evidence type="ECO:0000313" key="3">
    <source>
        <dbReference type="Proteomes" id="UP000266673"/>
    </source>
</evidence>
<keyword evidence="3" id="KW-1185">Reference proteome</keyword>
<sequence>MQSHSTKTLEKHEHSAGPPHRNILQDHPTGTFCKTTPQEHSARPPTGTFCKTTPTSHKRRKINS</sequence>
<feature type="region of interest" description="Disordered" evidence="1">
    <location>
        <begin position="1"/>
        <end position="64"/>
    </location>
</feature>
<dbReference type="EMBL" id="QKWP01000951">
    <property type="protein sequence ID" value="RIB13143.1"/>
    <property type="molecule type" value="Genomic_DNA"/>
</dbReference>
<accession>A0A397UZW2</accession>
<organism evidence="2 3">
    <name type="scientific">Gigaspora rosea</name>
    <dbReference type="NCBI Taxonomy" id="44941"/>
    <lineage>
        <taxon>Eukaryota</taxon>
        <taxon>Fungi</taxon>
        <taxon>Fungi incertae sedis</taxon>
        <taxon>Mucoromycota</taxon>
        <taxon>Glomeromycotina</taxon>
        <taxon>Glomeromycetes</taxon>
        <taxon>Diversisporales</taxon>
        <taxon>Gigasporaceae</taxon>
        <taxon>Gigaspora</taxon>
    </lineage>
</organism>
<gene>
    <name evidence="2" type="ORF">C2G38_2198617</name>
</gene>
<dbReference type="Proteomes" id="UP000266673">
    <property type="component" value="Unassembled WGS sequence"/>
</dbReference>
<evidence type="ECO:0000256" key="1">
    <source>
        <dbReference type="SAM" id="MobiDB-lite"/>
    </source>
</evidence>
<comment type="caution">
    <text evidence="2">The sequence shown here is derived from an EMBL/GenBank/DDBJ whole genome shotgun (WGS) entry which is preliminary data.</text>
</comment>